<dbReference type="InterPro" id="IPR023213">
    <property type="entry name" value="CAT-like_dom_sf"/>
</dbReference>
<protein>
    <submittedName>
        <fullName evidence="4">Uncharacterized protein</fullName>
    </submittedName>
</protein>
<proteinExistence type="inferred from homology"/>
<evidence type="ECO:0000256" key="1">
    <source>
        <dbReference type="ARBA" id="ARBA00009861"/>
    </source>
</evidence>
<reference evidence="4" key="1">
    <citation type="submission" date="2023-12" db="EMBL/GenBank/DDBJ databases">
        <title>Genome assembly of Anisodus tanguticus.</title>
        <authorList>
            <person name="Wang Y.-J."/>
        </authorList>
    </citation>
    <scope>NUCLEOTIDE SEQUENCE</scope>
    <source>
        <strain evidence="4">KB-2021</strain>
        <tissue evidence="4">Leaf</tissue>
    </source>
</reference>
<keyword evidence="2" id="KW-0808">Transferase</keyword>
<evidence type="ECO:0000256" key="3">
    <source>
        <dbReference type="ARBA" id="ARBA00023315"/>
    </source>
</evidence>
<evidence type="ECO:0000313" key="4">
    <source>
        <dbReference type="EMBL" id="KAK4340041.1"/>
    </source>
</evidence>
<keyword evidence="5" id="KW-1185">Reference proteome</keyword>
<keyword evidence="3" id="KW-0012">Acyltransferase</keyword>
<dbReference type="AlphaFoldDB" id="A0AAE1QV82"/>
<dbReference type="EMBL" id="JAVYJV010000023">
    <property type="protein sequence ID" value="KAK4340041.1"/>
    <property type="molecule type" value="Genomic_DNA"/>
</dbReference>
<dbReference type="PANTHER" id="PTHR31623:SF122">
    <property type="entry name" value="HXXXD-TYPE ACYL-TRANSFERASE FAMILY PROTEIN"/>
    <property type="match status" value="1"/>
</dbReference>
<name>A0AAE1QV82_9SOLA</name>
<accession>A0AAE1QV82</accession>
<gene>
    <name evidence="4" type="ORF">RND71_041503</name>
</gene>
<comment type="similarity">
    <text evidence="1">Belongs to the plant acyltransferase family.</text>
</comment>
<comment type="caution">
    <text evidence="4">The sequence shown here is derived from an EMBL/GenBank/DDBJ whole genome shotgun (WGS) entry which is preliminary data.</text>
</comment>
<sequence length="427" mass="47935">MAKLEIQIQTRKMLKPSTPTPNHLRSLKLSLFDQLAPRLYVPVLFHYLPNSEWNSELITERCDKLQKSLAETLTKFYPLAGRFREDELSVHCNDEGVEYVETKVNADLAEFLHQGPKSELLNDLLPTYRPSSPLLLVQVNTFNCGGLVMGINISHILADGFTLGTFVKEWTRISQTGNTEGSLPSFGRLPSLFPSRVLSGTYISPPSDKCPKIVTRRFVFDALAIAKLKERINTNATFTRPTRVVVVMSLIWKVLTGISTAKHGKSRDSHLLFPVNLRGKSNLPSLEHALGNFCLAGIATLEANQSRKELTDFVNMVGSTARDTSVGIAKASVDDITSMFVNFKIPCQKEEMDMYFCTSWCKFPWYEADFGWGKPFWVSDVSKPAELITLIDTKSGDGIEAWIGLKENEMAEFERDPDILTFCPPQN</sequence>
<dbReference type="PANTHER" id="PTHR31623">
    <property type="entry name" value="F21J9.9"/>
    <property type="match status" value="1"/>
</dbReference>
<organism evidence="4 5">
    <name type="scientific">Anisodus tanguticus</name>
    <dbReference type="NCBI Taxonomy" id="243964"/>
    <lineage>
        <taxon>Eukaryota</taxon>
        <taxon>Viridiplantae</taxon>
        <taxon>Streptophyta</taxon>
        <taxon>Embryophyta</taxon>
        <taxon>Tracheophyta</taxon>
        <taxon>Spermatophyta</taxon>
        <taxon>Magnoliopsida</taxon>
        <taxon>eudicotyledons</taxon>
        <taxon>Gunneridae</taxon>
        <taxon>Pentapetalae</taxon>
        <taxon>asterids</taxon>
        <taxon>lamiids</taxon>
        <taxon>Solanales</taxon>
        <taxon>Solanaceae</taxon>
        <taxon>Solanoideae</taxon>
        <taxon>Hyoscyameae</taxon>
        <taxon>Anisodus</taxon>
    </lineage>
</organism>
<evidence type="ECO:0000313" key="5">
    <source>
        <dbReference type="Proteomes" id="UP001291623"/>
    </source>
</evidence>
<evidence type="ECO:0000256" key="2">
    <source>
        <dbReference type="ARBA" id="ARBA00022679"/>
    </source>
</evidence>
<dbReference type="Proteomes" id="UP001291623">
    <property type="component" value="Unassembled WGS sequence"/>
</dbReference>
<dbReference type="Pfam" id="PF02458">
    <property type="entry name" value="Transferase"/>
    <property type="match status" value="1"/>
</dbReference>
<dbReference type="Gene3D" id="3.30.559.10">
    <property type="entry name" value="Chloramphenicol acetyltransferase-like domain"/>
    <property type="match status" value="2"/>
</dbReference>
<dbReference type="GO" id="GO:0016746">
    <property type="term" value="F:acyltransferase activity"/>
    <property type="evidence" value="ECO:0007669"/>
    <property type="project" value="UniProtKB-KW"/>
</dbReference>